<dbReference type="Proteomes" id="UP000309138">
    <property type="component" value="Unassembled WGS sequence"/>
</dbReference>
<gene>
    <name evidence="2" type="ORF">FBR43_05690</name>
</gene>
<keyword evidence="3" id="KW-1185">Reference proteome</keyword>
<keyword evidence="1" id="KW-0732">Signal</keyword>
<organism evidence="2 3">
    <name type="scientific">Sphingomonas baiyangensis</name>
    <dbReference type="NCBI Taxonomy" id="2572576"/>
    <lineage>
        <taxon>Bacteria</taxon>
        <taxon>Pseudomonadati</taxon>
        <taxon>Pseudomonadota</taxon>
        <taxon>Alphaproteobacteria</taxon>
        <taxon>Sphingomonadales</taxon>
        <taxon>Sphingomonadaceae</taxon>
        <taxon>Sphingomonas</taxon>
    </lineage>
</organism>
<feature type="chain" id="PRO_5020745075" evidence="1">
    <location>
        <begin position="25"/>
        <end position="93"/>
    </location>
</feature>
<dbReference type="EMBL" id="SWKR01000002">
    <property type="protein sequence ID" value="TKD50307.1"/>
    <property type="molecule type" value="Genomic_DNA"/>
</dbReference>
<proteinExistence type="predicted"/>
<protein>
    <submittedName>
        <fullName evidence="2">Uncharacterized protein</fullName>
    </submittedName>
</protein>
<feature type="signal peptide" evidence="1">
    <location>
        <begin position="1"/>
        <end position="24"/>
    </location>
</feature>
<reference evidence="2 3" key="1">
    <citation type="submission" date="2019-04" db="EMBL/GenBank/DDBJ databases">
        <authorList>
            <person name="Yang Y."/>
            <person name="Wei D."/>
        </authorList>
    </citation>
    <scope>NUCLEOTIDE SEQUENCE [LARGE SCALE GENOMIC DNA]</scope>
    <source>
        <strain evidence="2 3">L-1-4w-11</strain>
    </source>
</reference>
<evidence type="ECO:0000313" key="3">
    <source>
        <dbReference type="Proteomes" id="UP000309138"/>
    </source>
</evidence>
<dbReference type="AlphaFoldDB" id="A0A4U1L0N4"/>
<comment type="caution">
    <text evidence="2">The sequence shown here is derived from an EMBL/GenBank/DDBJ whole genome shotgun (WGS) entry which is preliminary data.</text>
</comment>
<sequence>MNLLPLLYALLAAMTGIVMPGASAAERQLSAPAALAVGAQAQKVAALAISARASAAAPFEHLRPTPIALEIASPAATRLIDQPRDRLTGRRRE</sequence>
<evidence type="ECO:0000313" key="2">
    <source>
        <dbReference type="EMBL" id="TKD50307.1"/>
    </source>
</evidence>
<evidence type="ECO:0000256" key="1">
    <source>
        <dbReference type="SAM" id="SignalP"/>
    </source>
</evidence>
<dbReference type="RefSeq" id="WP_136942248.1">
    <property type="nucleotide sequence ID" value="NZ_SWKR01000002.1"/>
</dbReference>
<accession>A0A4U1L0N4</accession>
<name>A0A4U1L0N4_9SPHN</name>